<accession>C0XND2</accession>
<dbReference type="AlphaFoldDB" id="C0XND2"/>
<dbReference type="EMBL" id="ACGP01000228">
    <property type="protein sequence ID" value="EEI23157.1"/>
    <property type="molecule type" value="Genomic_DNA"/>
</dbReference>
<keyword evidence="1" id="KW-0812">Transmembrane</keyword>
<evidence type="ECO:0000313" key="3">
    <source>
        <dbReference type="Proteomes" id="UP000003752"/>
    </source>
</evidence>
<keyword evidence="1" id="KW-1133">Transmembrane helix</keyword>
<dbReference type="RefSeq" id="WP_003636040.1">
    <property type="nucleotide sequence ID" value="NZ_AZDF01000037.1"/>
</dbReference>
<keyword evidence="1" id="KW-0472">Membrane</keyword>
<dbReference type="HOGENOM" id="CLU_149270_0_0_9"/>
<comment type="caution">
    <text evidence="2">The sequence shown here is derived from an EMBL/GenBank/DDBJ whole genome shotgun (WGS) entry which is preliminary data.</text>
</comment>
<feature type="transmembrane region" description="Helical" evidence="1">
    <location>
        <begin position="12"/>
        <end position="31"/>
    </location>
</feature>
<organism evidence="2 3">
    <name type="scientific">Lentilactobacillus hilgardii (strain ATCC 8290 / DSM 20176 / CCUG 30140 / JCM 1155 / KCTC 3500 / NBRC 15886 / NCIMB 8040 / NRRL B-1843 / 9)</name>
    <dbReference type="NCBI Taxonomy" id="1423757"/>
    <lineage>
        <taxon>Bacteria</taxon>
        <taxon>Bacillati</taxon>
        <taxon>Bacillota</taxon>
        <taxon>Bacilli</taxon>
        <taxon>Lactobacillales</taxon>
        <taxon>Lactobacillaceae</taxon>
        <taxon>Lentilactobacillus</taxon>
    </lineage>
</organism>
<reference evidence="2 3" key="1">
    <citation type="submission" date="2009-01" db="EMBL/GenBank/DDBJ databases">
        <authorList>
            <person name="Qin X."/>
            <person name="Bachman B."/>
            <person name="Battles P."/>
            <person name="Bell A."/>
            <person name="Bess C."/>
            <person name="Bickham C."/>
            <person name="Chaboub L."/>
            <person name="Chen D."/>
            <person name="Coyle M."/>
            <person name="Deiros D.R."/>
            <person name="Dinh H."/>
            <person name="Forbes L."/>
            <person name="Fowler G."/>
            <person name="Francisco L."/>
            <person name="Fu Q."/>
            <person name="Gubbala S."/>
            <person name="Hale W."/>
            <person name="Han Y."/>
            <person name="Hemphill L."/>
            <person name="Highlander S.K."/>
            <person name="Hirani K."/>
            <person name="Hogues M."/>
            <person name="Jackson L."/>
            <person name="Jakkamsetti A."/>
            <person name="Javaid M."/>
            <person name="Jiang H."/>
            <person name="Korchina V."/>
            <person name="Kovar C."/>
            <person name="Lara F."/>
            <person name="Lee S."/>
            <person name="Mata R."/>
            <person name="Mathew T."/>
            <person name="Moen C."/>
            <person name="Morales K."/>
            <person name="Munidasa M."/>
            <person name="Nazareth L."/>
            <person name="Ngo R."/>
            <person name="Nguyen L."/>
            <person name="Okwuonu G."/>
            <person name="Ongeri F."/>
            <person name="Patil S."/>
            <person name="Petrosino J."/>
            <person name="Pham C."/>
            <person name="Pham P."/>
            <person name="Pu L.-L."/>
            <person name="Puazo M."/>
            <person name="Raj R."/>
            <person name="Reid J."/>
            <person name="Rouhana J."/>
            <person name="Saada N."/>
            <person name="Shang Y."/>
            <person name="Simmons D."/>
            <person name="Thornton R."/>
            <person name="Warren J."/>
            <person name="Weissenberger G."/>
            <person name="Zhang J."/>
            <person name="Zhang L."/>
            <person name="Zhou C."/>
            <person name="Zhu D."/>
            <person name="Muzny D."/>
            <person name="Worley K."/>
            <person name="Gibbs R."/>
        </authorList>
    </citation>
    <scope>NUCLEOTIDE SEQUENCE [LARGE SCALE GENOMIC DNA]</scope>
    <source>
        <strain evidence="3">ATCC 8290 / DSM 20176 / CCUG 30140 / JCM 1155 / KCTC 3500 / NBRC 15886 / NCIMB 8040 / NRRL B-1843 / 9</strain>
    </source>
</reference>
<proteinExistence type="predicted"/>
<evidence type="ECO:0000256" key="1">
    <source>
        <dbReference type="SAM" id="Phobius"/>
    </source>
</evidence>
<gene>
    <name evidence="2" type="ORF">HMPREF0519_2743</name>
</gene>
<protein>
    <submittedName>
        <fullName evidence="2">Uncharacterized protein</fullName>
    </submittedName>
</protein>
<dbReference type="Proteomes" id="UP000003752">
    <property type="component" value="Unassembled WGS sequence"/>
</dbReference>
<name>C0XND2_LENH9</name>
<evidence type="ECO:0000313" key="2">
    <source>
        <dbReference type="EMBL" id="EEI23157.1"/>
    </source>
</evidence>
<feature type="transmembrane region" description="Helical" evidence="1">
    <location>
        <begin position="37"/>
        <end position="55"/>
    </location>
</feature>
<sequence length="109" mass="13019">MTMAYEIRGLERGTLSVLLILFFNITSFSVSAFHIKFNWYVDLILLGCITVYPYVRHRLHRLYQWQLFSNKKSRLTTDVNQYRDRYLVTARMPESNLRTLAYSSDGHYL</sequence>
<keyword evidence="3" id="KW-1185">Reference proteome</keyword>